<evidence type="ECO:0000256" key="4">
    <source>
        <dbReference type="ARBA" id="ARBA00022801"/>
    </source>
</evidence>
<dbReference type="Proteomes" id="UP000626844">
    <property type="component" value="Unassembled WGS sequence"/>
</dbReference>
<keyword evidence="8" id="KW-0645">Protease</keyword>
<sequence length="366" mass="41214">MDNRLEKVVDWLKKENIQTAFVHSTENVFYLTNFHTNPHERLMGLFVFQDQEPFFICPGMETSQAKAAGWNGEIIGYADHEDPWQMIKEAIDARKITIHKAAIEKDTVSFARAEKFLEVTDQPVLVSLEDELNEIRLIKDDKEIEILKRAAELADFGVEVGVRELKTGVTEMEVLAKIEYELKKKGIREMSFSTMVLFGEKSGQPHGNPGSRALKEGDFVLFDLGVVLEGYCSDITRTVVYQSVSDKQKQIYEIVLKAQIAALEASKPGVRIGDLDKIAREFISEAGYGDYFPHRLGHGLGINVHEYPSMAHTNDSLLKEGMTYTIEPGVYVPEIGGVRIEDDVVITANGAETLTKYPKELQIIKK</sequence>
<gene>
    <name evidence="8" type="ORF">IC621_24850</name>
</gene>
<protein>
    <submittedName>
        <fullName evidence="8">Aminopeptidase P family protein</fullName>
    </submittedName>
</protein>
<evidence type="ECO:0000313" key="9">
    <source>
        <dbReference type="Proteomes" id="UP000626844"/>
    </source>
</evidence>
<dbReference type="InterPro" id="IPR050659">
    <property type="entry name" value="Peptidase_M24B"/>
</dbReference>
<dbReference type="AlphaFoldDB" id="A0A926S3Y0"/>
<feature type="domain" description="Creatinase N-terminal" evidence="7">
    <location>
        <begin position="4"/>
        <end position="138"/>
    </location>
</feature>
<keyword evidence="5" id="KW-0464">Manganese</keyword>
<evidence type="ECO:0000259" key="7">
    <source>
        <dbReference type="Pfam" id="PF01321"/>
    </source>
</evidence>
<dbReference type="InterPro" id="IPR001714">
    <property type="entry name" value="Pept_M24_MAP"/>
</dbReference>
<dbReference type="SUPFAM" id="SSF53092">
    <property type="entry name" value="Creatinase/prolidase N-terminal domain"/>
    <property type="match status" value="1"/>
</dbReference>
<dbReference type="PRINTS" id="PR00599">
    <property type="entry name" value="MAPEPTIDASE"/>
</dbReference>
<name>A0A926S3Y0_9BACI</name>
<dbReference type="RefSeq" id="WP_191162572.1">
    <property type="nucleotide sequence ID" value="NZ_JACXAI010000054.1"/>
</dbReference>
<dbReference type="InterPro" id="IPR001131">
    <property type="entry name" value="Peptidase_M24B_aminopep-P_CS"/>
</dbReference>
<evidence type="ECO:0000313" key="8">
    <source>
        <dbReference type="EMBL" id="MBD1383419.1"/>
    </source>
</evidence>
<dbReference type="InterPro" id="IPR036005">
    <property type="entry name" value="Creatinase/aminopeptidase-like"/>
</dbReference>
<dbReference type="InterPro" id="IPR000587">
    <property type="entry name" value="Creatinase_N"/>
</dbReference>
<comment type="caution">
    <text evidence="8">The sequence shown here is derived from an EMBL/GenBank/DDBJ whole genome shotgun (WGS) entry which is preliminary data.</text>
</comment>
<evidence type="ECO:0000256" key="5">
    <source>
        <dbReference type="ARBA" id="ARBA00023211"/>
    </source>
</evidence>
<dbReference type="FunFam" id="3.90.230.10:FF:000014">
    <property type="entry name" value="Aminopeptidase P family protein"/>
    <property type="match status" value="1"/>
</dbReference>
<dbReference type="EMBL" id="JACXAI010000054">
    <property type="protein sequence ID" value="MBD1383419.1"/>
    <property type="molecule type" value="Genomic_DNA"/>
</dbReference>
<dbReference type="GO" id="GO:0004177">
    <property type="term" value="F:aminopeptidase activity"/>
    <property type="evidence" value="ECO:0007669"/>
    <property type="project" value="UniProtKB-KW"/>
</dbReference>
<keyword evidence="8" id="KW-0031">Aminopeptidase</keyword>
<comment type="similarity">
    <text evidence="2">Belongs to the peptidase M24B family.</text>
</comment>
<dbReference type="GO" id="GO:0046872">
    <property type="term" value="F:metal ion binding"/>
    <property type="evidence" value="ECO:0007669"/>
    <property type="project" value="UniProtKB-KW"/>
</dbReference>
<dbReference type="PANTHER" id="PTHR46112">
    <property type="entry name" value="AMINOPEPTIDASE"/>
    <property type="match status" value="1"/>
</dbReference>
<dbReference type="SUPFAM" id="SSF55920">
    <property type="entry name" value="Creatinase/aminopeptidase"/>
    <property type="match status" value="1"/>
</dbReference>
<evidence type="ECO:0000256" key="2">
    <source>
        <dbReference type="ARBA" id="ARBA00008766"/>
    </source>
</evidence>
<evidence type="ECO:0000259" key="6">
    <source>
        <dbReference type="Pfam" id="PF00557"/>
    </source>
</evidence>
<organism evidence="8 9">
    <name type="scientific">Metabacillus arenae</name>
    <dbReference type="NCBI Taxonomy" id="2771434"/>
    <lineage>
        <taxon>Bacteria</taxon>
        <taxon>Bacillati</taxon>
        <taxon>Bacillota</taxon>
        <taxon>Bacilli</taxon>
        <taxon>Bacillales</taxon>
        <taxon>Bacillaceae</taxon>
        <taxon>Metabacillus</taxon>
    </lineage>
</organism>
<dbReference type="GO" id="GO:0008235">
    <property type="term" value="F:metalloexopeptidase activity"/>
    <property type="evidence" value="ECO:0007669"/>
    <property type="project" value="UniProtKB-ARBA"/>
</dbReference>
<dbReference type="Gene3D" id="3.40.350.10">
    <property type="entry name" value="Creatinase/prolidase N-terminal domain"/>
    <property type="match status" value="1"/>
</dbReference>
<keyword evidence="3" id="KW-0479">Metal-binding</keyword>
<keyword evidence="4" id="KW-0378">Hydrolase</keyword>
<keyword evidence="9" id="KW-1185">Reference proteome</keyword>
<dbReference type="Gene3D" id="3.90.230.10">
    <property type="entry name" value="Creatinase/methionine aminopeptidase superfamily"/>
    <property type="match status" value="1"/>
</dbReference>
<dbReference type="Pfam" id="PF00557">
    <property type="entry name" value="Peptidase_M24"/>
    <property type="match status" value="1"/>
</dbReference>
<dbReference type="CDD" id="cd01092">
    <property type="entry name" value="APP-like"/>
    <property type="match status" value="1"/>
</dbReference>
<proteinExistence type="inferred from homology"/>
<reference evidence="8" key="1">
    <citation type="submission" date="2020-09" db="EMBL/GenBank/DDBJ databases">
        <title>A novel bacterium of genus Bacillus, isolated from South China Sea.</title>
        <authorList>
            <person name="Huang H."/>
            <person name="Mo K."/>
            <person name="Hu Y."/>
        </authorList>
    </citation>
    <scope>NUCLEOTIDE SEQUENCE</scope>
    <source>
        <strain evidence="8">IB182487</strain>
    </source>
</reference>
<evidence type="ECO:0000256" key="1">
    <source>
        <dbReference type="ARBA" id="ARBA00001936"/>
    </source>
</evidence>
<dbReference type="InterPro" id="IPR000994">
    <property type="entry name" value="Pept_M24"/>
</dbReference>
<dbReference type="InterPro" id="IPR029149">
    <property type="entry name" value="Creatin/AminoP/Spt16_N"/>
</dbReference>
<dbReference type="Pfam" id="PF01321">
    <property type="entry name" value="Creatinase_N"/>
    <property type="match status" value="1"/>
</dbReference>
<dbReference type="PROSITE" id="PS00491">
    <property type="entry name" value="PROLINE_PEPTIDASE"/>
    <property type="match status" value="1"/>
</dbReference>
<dbReference type="PANTHER" id="PTHR46112:SF10">
    <property type="entry name" value="DIPEPTIDASE YKVY-RELATED"/>
    <property type="match status" value="1"/>
</dbReference>
<accession>A0A926S3Y0</accession>
<evidence type="ECO:0000256" key="3">
    <source>
        <dbReference type="ARBA" id="ARBA00022723"/>
    </source>
</evidence>
<feature type="domain" description="Peptidase M24" evidence="6">
    <location>
        <begin position="146"/>
        <end position="348"/>
    </location>
</feature>
<comment type="cofactor">
    <cofactor evidence="1">
        <name>Mn(2+)</name>
        <dbReference type="ChEBI" id="CHEBI:29035"/>
    </cofactor>
</comment>